<evidence type="ECO:0000256" key="1">
    <source>
        <dbReference type="SAM" id="MobiDB-lite"/>
    </source>
</evidence>
<sequence>MNGAWRRRWPAARKVGLRDSVVVWGPGGGEQLRATSLRVPHVSAVHLSASAILIRRVVDGCPPTTLASAPFRRRRPPAEHRAMLPAVWSAPHTPKTRRERQEISNFLRLTDPLSSSKAANSLSPKQKQERQLHHHHRHHDFPSIASISGAGVRLSHSSPRLLQSDDDDWSPTPSERSRLNRRRGALTRFSRSHDDYISEVMPLSSGRNDKAIERRLGRVRPFLLRIDGAH</sequence>
<organism evidence="2 3">
    <name type="scientific">Plectus sambesii</name>
    <dbReference type="NCBI Taxonomy" id="2011161"/>
    <lineage>
        <taxon>Eukaryota</taxon>
        <taxon>Metazoa</taxon>
        <taxon>Ecdysozoa</taxon>
        <taxon>Nematoda</taxon>
        <taxon>Chromadorea</taxon>
        <taxon>Plectida</taxon>
        <taxon>Plectina</taxon>
        <taxon>Plectoidea</taxon>
        <taxon>Plectidae</taxon>
        <taxon>Plectus</taxon>
    </lineage>
</organism>
<evidence type="ECO:0000313" key="3">
    <source>
        <dbReference type="WBParaSite" id="PSAMB.scaffold283size59227.g4385.t1"/>
    </source>
</evidence>
<protein>
    <submittedName>
        <fullName evidence="3">Uncharacterized protein</fullName>
    </submittedName>
</protein>
<keyword evidence="2" id="KW-1185">Reference proteome</keyword>
<dbReference type="Proteomes" id="UP000887566">
    <property type="component" value="Unplaced"/>
</dbReference>
<dbReference type="WBParaSite" id="PSAMB.scaffold283size59227.g4385.t1">
    <property type="protein sequence ID" value="PSAMB.scaffold283size59227.g4385.t1"/>
    <property type="gene ID" value="PSAMB.scaffold283size59227.g4385"/>
</dbReference>
<evidence type="ECO:0000313" key="2">
    <source>
        <dbReference type="Proteomes" id="UP000887566"/>
    </source>
</evidence>
<feature type="region of interest" description="Disordered" evidence="1">
    <location>
        <begin position="152"/>
        <end position="185"/>
    </location>
</feature>
<dbReference type="AlphaFoldDB" id="A0A914VYR4"/>
<proteinExistence type="predicted"/>
<feature type="compositionally biased region" description="Polar residues" evidence="1">
    <location>
        <begin position="112"/>
        <end position="125"/>
    </location>
</feature>
<feature type="region of interest" description="Disordered" evidence="1">
    <location>
        <begin position="107"/>
        <end position="139"/>
    </location>
</feature>
<reference evidence="3" key="1">
    <citation type="submission" date="2022-11" db="UniProtKB">
        <authorList>
            <consortium name="WormBaseParasite"/>
        </authorList>
    </citation>
    <scope>IDENTIFICATION</scope>
</reference>
<accession>A0A914VYR4</accession>
<name>A0A914VYR4_9BILA</name>